<dbReference type="AlphaFoldDB" id="A0A1G2BXB5"/>
<accession>A0A1G2BXB5</accession>
<proteinExistence type="predicted"/>
<name>A0A1G2BXB5_9BACT</name>
<dbReference type="Proteomes" id="UP000178109">
    <property type="component" value="Unassembled WGS sequence"/>
</dbReference>
<evidence type="ECO:0000313" key="1">
    <source>
        <dbReference type="EMBL" id="OGY93139.1"/>
    </source>
</evidence>
<sequence>MSKDMLGIAVRKLVTLPSPMLGIVCDHLDKLADPVWVNATKKFLRKEEAWLADFSRDMTKEGWTLLGDAREPWPISTADLEPVPFLKEKEGEELVRRSREELHANLGQRHAEYLLENQDEIPEELRKFLLVFPCTIWRDRRGNRRVPYLFWGGGRWQLGFDWLGGAFVSVCRLLRPRK</sequence>
<evidence type="ECO:0000313" key="2">
    <source>
        <dbReference type="Proteomes" id="UP000178109"/>
    </source>
</evidence>
<comment type="caution">
    <text evidence="1">The sequence shown here is derived from an EMBL/GenBank/DDBJ whole genome shotgun (WGS) entry which is preliminary data.</text>
</comment>
<dbReference type="EMBL" id="MHKO01000004">
    <property type="protein sequence ID" value="OGY93139.1"/>
    <property type="molecule type" value="Genomic_DNA"/>
</dbReference>
<protein>
    <submittedName>
        <fullName evidence="1">Uncharacterized protein</fullName>
    </submittedName>
</protein>
<dbReference type="STRING" id="1798553.A3H70_05735"/>
<reference evidence="1 2" key="1">
    <citation type="journal article" date="2016" name="Nat. Commun.">
        <title>Thousands of microbial genomes shed light on interconnected biogeochemical processes in an aquifer system.</title>
        <authorList>
            <person name="Anantharaman K."/>
            <person name="Brown C.T."/>
            <person name="Hug L.A."/>
            <person name="Sharon I."/>
            <person name="Castelle C.J."/>
            <person name="Probst A.J."/>
            <person name="Thomas B.C."/>
            <person name="Singh A."/>
            <person name="Wilkins M.J."/>
            <person name="Karaoz U."/>
            <person name="Brodie E.L."/>
            <person name="Williams K.H."/>
            <person name="Hubbard S.S."/>
            <person name="Banfield J.F."/>
        </authorList>
    </citation>
    <scope>NUCLEOTIDE SEQUENCE [LARGE SCALE GENOMIC DNA]</scope>
</reference>
<organism evidence="1 2">
    <name type="scientific">Candidatus Komeilibacteria bacterium RIFCSPLOWO2_02_FULL_48_11</name>
    <dbReference type="NCBI Taxonomy" id="1798553"/>
    <lineage>
        <taxon>Bacteria</taxon>
        <taxon>Candidatus Komeiliibacteriota</taxon>
    </lineage>
</organism>
<gene>
    <name evidence="1" type="ORF">A3H70_05735</name>
</gene>